<protein>
    <submittedName>
        <fullName evidence="1">HK97 gp10 family phage protein</fullName>
    </submittedName>
</protein>
<proteinExistence type="predicted"/>
<sequence>MIKDALKAFLFRVASGVRTRAKEIAPYKTGNLKKDIQVFDDGMDEFKISVGNTTITPYAKFVHFGTRPHLITPKNKRVLASRAAIYGKLVRHPGTGANPYLSRAFYSYVGGGEFEQAKNDLAQKLADKLAKDIKITLKGD</sequence>
<organism evidence="1 2">
    <name type="scientific">Campylobacter portucalensis</name>
    <dbReference type="NCBI Taxonomy" id="2608384"/>
    <lineage>
        <taxon>Bacteria</taxon>
        <taxon>Pseudomonadati</taxon>
        <taxon>Campylobacterota</taxon>
        <taxon>Epsilonproteobacteria</taxon>
        <taxon>Campylobacterales</taxon>
        <taxon>Campylobacteraceae</taxon>
        <taxon>Campylobacter</taxon>
    </lineage>
</organism>
<dbReference type="Pfam" id="PF04883">
    <property type="entry name" value="HK97-gp10_like"/>
    <property type="match status" value="1"/>
</dbReference>
<evidence type="ECO:0000313" key="1">
    <source>
        <dbReference type="EMBL" id="MSN96772.1"/>
    </source>
</evidence>
<reference evidence="1 2" key="1">
    <citation type="submission" date="2019-09" db="EMBL/GenBank/DDBJ databases">
        <authorList>
            <person name="Silva M."/>
            <person name="Pereira G."/>
            <person name="Lopes-Da-Costa L."/>
            <person name="Silva E."/>
        </authorList>
    </citation>
    <scope>NUCLEOTIDE SEQUENCE [LARGE SCALE GENOMIC DNA]</scope>
    <source>
        <strain evidence="1 2">FMV-PI01</strain>
    </source>
</reference>
<dbReference type="EMBL" id="VWSJ01000024">
    <property type="protein sequence ID" value="MSN96772.1"/>
    <property type="molecule type" value="Genomic_DNA"/>
</dbReference>
<name>A0A6L5WK09_9BACT</name>
<dbReference type="InterPro" id="IPR010064">
    <property type="entry name" value="HK97-gp10_tail"/>
</dbReference>
<comment type="caution">
    <text evidence="1">The sequence shown here is derived from an EMBL/GenBank/DDBJ whole genome shotgun (WGS) entry which is preliminary data.</text>
</comment>
<accession>A0A6L5WK09</accession>
<reference evidence="1 2" key="2">
    <citation type="submission" date="2020-03" db="EMBL/GenBank/DDBJ databases">
        <title>Campylobacter portucalensis sp. nov., a new species of Campylobacter isolated from the reproductive tract of bulls.</title>
        <authorList>
            <person name="Silva M.F."/>
            <person name="Pereira G."/>
            <person name="Carneiro C."/>
            <person name="Hemphill A."/>
            <person name="Mateus L."/>
            <person name="Lopes-Da-Costa L."/>
            <person name="Silva E."/>
        </authorList>
    </citation>
    <scope>NUCLEOTIDE SEQUENCE [LARGE SCALE GENOMIC DNA]</scope>
    <source>
        <strain evidence="1 2">FMV-PI01</strain>
    </source>
</reference>
<dbReference type="AlphaFoldDB" id="A0A6L5WK09"/>
<gene>
    <name evidence="1" type="ORF">F1B92_06290</name>
</gene>
<dbReference type="RefSeq" id="WP_154571036.1">
    <property type="nucleotide sequence ID" value="NZ_VWSJ01000024.1"/>
</dbReference>
<keyword evidence="2" id="KW-1185">Reference proteome</keyword>
<evidence type="ECO:0000313" key="2">
    <source>
        <dbReference type="Proteomes" id="UP000476338"/>
    </source>
</evidence>
<dbReference type="Proteomes" id="UP000476338">
    <property type="component" value="Unassembled WGS sequence"/>
</dbReference>